<proteinExistence type="predicted"/>
<dbReference type="AlphaFoldDB" id="A0A1X0N2B6"/>
<dbReference type="STRING" id="1958950.BZK31_19115"/>
<evidence type="ECO:0000313" key="2">
    <source>
        <dbReference type="Proteomes" id="UP000192815"/>
    </source>
</evidence>
<reference evidence="2" key="1">
    <citation type="submission" date="2017-02" db="EMBL/GenBank/DDBJ databases">
        <title>Pseudomonas floridae sp. nov., a novel pathogenic bacterial species isolated from tomato.</title>
        <authorList>
            <person name="Timilsina S."/>
            <person name="Vallad G.E."/>
            <person name="Jones J.B."/>
        </authorList>
    </citation>
    <scope>NUCLEOTIDE SEQUENCE [LARGE SCALE GENOMIC DNA]</scope>
    <source>
        <strain evidence="2">GEV388</strain>
    </source>
</reference>
<sequence>MASNSREGSFLARLEYVFDPGAEENNKLVQLEKSRMLARLTVPQYSSSNVTISPSEEANREYIANFGFAKLDANGLIEVHDFLCVNSVVSKPLNVYFRPNDEGAYIMECQEQATESQSISLHVDPASGSTYQVFGDPVISSPDSEKVMYIGIDDGWIVRTRRAGIAFLALIERCDKNLFFY</sequence>
<comment type="caution">
    <text evidence="1">The sequence shown here is derived from an EMBL/GenBank/DDBJ whole genome shotgun (WGS) entry which is preliminary data.</text>
</comment>
<organism evidence="1 2">
    <name type="scientific">Pseudomonas floridensis</name>
    <dbReference type="NCBI Taxonomy" id="1958950"/>
    <lineage>
        <taxon>Bacteria</taxon>
        <taxon>Pseudomonadati</taxon>
        <taxon>Pseudomonadota</taxon>
        <taxon>Gammaproteobacteria</taxon>
        <taxon>Pseudomonadales</taxon>
        <taxon>Pseudomonadaceae</taxon>
        <taxon>Pseudomonas</taxon>
    </lineage>
</organism>
<dbReference type="RefSeq" id="WP_083184495.1">
    <property type="nucleotide sequence ID" value="NZ_CBCRZR010000001.1"/>
</dbReference>
<gene>
    <name evidence="1" type="ORF">BZK31_19115</name>
</gene>
<keyword evidence="2" id="KW-1185">Reference proteome</keyword>
<accession>A0A1X0N2B6</accession>
<dbReference type="Proteomes" id="UP000192815">
    <property type="component" value="Unassembled WGS sequence"/>
</dbReference>
<name>A0A1X0N2B6_9PSED</name>
<protein>
    <submittedName>
        <fullName evidence="1">Uncharacterized protein</fullName>
    </submittedName>
</protein>
<dbReference type="EMBL" id="MUIO01000076">
    <property type="protein sequence ID" value="ORC57645.1"/>
    <property type="molecule type" value="Genomic_DNA"/>
</dbReference>
<evidence type="ECO:0000313" key="1">
    <source>
        <dbReference type="EMBL" id="ORC57645.1"/>
    </source>
</evidence>